<accession>A0A7J0BVM8</accession>
<dbReference type="Pfam" id="PF00563">
    <property type="entry name" value="EAL"/>
    <property type="match status" value="1"/>
</dbReference>
<gene>
    <name evidence="3" type="ORF">DSM19430T_24600</name>
</gene>
<evidence type="ECO:0000313" key="3">
    <source>
        <dbReference type="EMBL" id="GFM37776.1"/>
    </source>
</evidence>
<dbReference type="PANTHER" id="PTHR33525:SF4">
    <property type="entry name" value="CYCLIC DI-GMP PHOSPHODIESTERASE CDGJ"/>
    <property type="match status" value="1"/>
</dbReference>
<evidence type="ECO:0000256" key="1">
    <source>
        <dbReference type="SAM" id="MobiDB-lite"/>
    </source>
</evidence>
<name>A0A7J0BVM8_9BACT</name>
<keyword evidence="4" id="KW-1185">Reference proteome</keyword>
<evidence type="ECO:0000313" key="4">
    <source>
        <dbReference type="Proteomes" id="UP000503820"/>
    </source>
</evidence>
<dbReference type="AlphaFoldDB" id="A0A7J0BVM8"/>
<evidence type="ECO:0000259" key="2">
    <source>
        <dbReference type="PROSITE" id="PS51833"/>
    </source>
</evidence>
<dbReference type="PANTHER" id="PTHR33525">
    <property type="match status" value="1"/>
</dbReference>
<dbReference type="SUPFAM" id="SSF141868">
    <property type="entry name" value="EAL domain-like"/>
    <property type="match status" value="1"/>
</dbReference>
<dbReference type="PROSITE" id="PS51833">
    <property type="entry name" value="HDOD"/>
    <property type="match status" value="1"/>
</dbReference>
<dbReference type="Proteomes" id="UP000503820">
    <property type="component" value="Unassembled WGS sequence"/>
</dbReference>
<dbReference type="InterPro" id="IPR001633">
    <property type="entry name" value="EAL_dom"/>
</dbReference>
<dbReference type="InterPro" id="IPR052340">
    <property type="entry name" value="RNase_Y/CdgJ"/>
</dbReference>
<protein>
    <recommendedName>
        <fullName evidence="2">HDOD domain-containing protein</fullName>
    </recommendedName>
</protein>
<proteinExistence type="predicted"/>
<dbReference type="SUPFAM" id="SSF109604">
    <property type="entry name" value="HD-domain/PDEase-like"/>
    <property type="match status" value="1"/>
</dbReference>
<dbReference type="EMBL" id="BLVP01000010">
    <property type="protein sequence ID" value="GFM37776.1"/>
    <property type="molecule type" value="Genomic_DNA"/>
</dbReference>
<reference evidence="3 4" key="1">
    <citation type="submission" date="2020-05" db="EMBL/GenBank/DDBJ databases">
        <title>Draft genome sequence of Desulfovibrio psychrotolerans JS1T.</title>
        <authorList>
            <person name="Ueno A."/>
            <person name="Tamazawa S."/>
            <person name="Tamamura S."/>
            <person name="Murakami T."/>
            <person name="Kiyama T."/>
            <person name="Inomata H."/>
            <person name="Amano Y."/>
            <person name="Miyakawa K."/>
            <person name="Tamaki H."/>
            <person name="Naganuma T."/>
            <person name="Kaneko K."/>
        </authorList>
    </citation>
    <scope>NUCLEOTIDE SEQUENCE [LARGE SCALE GENOMIC DNA]</scope>
    <source>
        <strain evidence="3 4">JS1</strain>
    </source>
</reference>
<dbReference type="Gene3D" id="1.10.3210.10">
    <property type="entry name" value="Hypothetical protein af1432"/>
    <property type="match status" value="1"/>
</dbReference>
<dbReference type="Pfam" id="PF08668">
    <property type="entry name" value="HDOD"/>
    <property type="match status" value="1"/>
</dbReference>
<feature type="compositionally biased region" description="Low complexity" evidence="1">
    <location>
        <begin position="35"/>
        <end position="45"/>
    </location>
</feature>
<organism evidence="3 4">
    <name type="scientific">Desulfovibrio psychrotolerans</name>
    <dbReference type="NCBI Taxonomy" id="415242"/>
    <lineage>
        <taxon>Bacteria</taxon>
        <taxon>Pseudomonadati</taxon>
        <taxon>Thermodesulfobacteriota</taxon>
        <taxon>Desulfovibrionia</taxon>
        <taxon>Desulfovibrionales</taxon>
        <taxon>Desulfovibrionaceae</taxon>
        <taxon>Desulfovibrio</taxon>
    </lineage>
</organism>
<comment type="caution">
    <text evidence="3">The sequence shown here is derived from an EMBL/GenBank/DDBJ whole genome shotgun (WGS) entry which is preliminary data.</text>
</comment>
<feature type="region of interest" description="Disordered" evidence="1">
    <location>
        <begin position="1"/>
        <end position="67"/>
    </location>
</feature>
<dbReference type="Gene3D" id="3.20.20.450">
    <property type="entry name" value="EAL domain"/>
    <property type="match status" value="1"/>
</dbReference>
<sequence>MPTAHSRSCPPHCGKQGSGTPEKVPPRHASVTPARQVGQVGQGRQSEQDRLNGQKGQNTPETPPSEPIFVARQPIFTADRDIWGYELLFRHSGTAATAQVEDQDVATARVIADGYQLAQSQIAADKRMLINFPRNLILSGAAFTLPAHQCVPEILEHVEPTPDILEACAKLKAAGYTLALDDYVGQPGYEELLALTDIVKVEVLGMNTMKLKLVTARLRQRPVLLLAEKVETAEMFEACRELGYGLFQGYHFSRPEIVPGSKVSSAQLVKARLLSMLCRDFEIGELAHVISRDASLTFRLLKYINSAAFGLRMQVESVSQAIALLGQNPIRQWLMVVLVADMNPSHAAQELTFLSVLRGRFLEQTARAARLPASADTMFLVGLLSRIDVLMGMPMAELMEQIPLEPDIRNAFLGAPNPLRQWLACVEALEEGRFDEARRVLAIYGIAPKDAAAVRLAATEWTQRILGQRD</sequence>
<dbReference type="RefSeq" id="WP_174410414.1">
    <property type="nucleotide sequence ID" value="NZ_BLVP01000010.1"/>
</dbReference>
<feature type="domain" description="HDOD" evidence="2">
    <location>
        <begin position="263"/>
        <end position="450"/>
    </location>
</feature>
<dbReference type="SMART" id="SM00052">
    <property type="entry name" value="EAL"/>
    <property type="match status" value="1"/>
</dbReference>
<dbReference type="InterPro" id="IPR013976">
    <property type="entry name" value="HDOD"/>
</dbReference>
<dbReference type="InterPro" id="IPR035919">
    <property type="entry name" value="EAL_sf"/>
</dbReference>